<dbReference type="CDD" id="cd01099">
    <property type="entry name" value="PAN_AP_HGF"/>
    <property type="match status" value="5"/>
</dbReference>
<feature type="transmembrane region" description="Helical" evidence="4">
    <location>
        <begin position="668"/>
        <end position="691"/>
    </location>
</feature>
<evidence type="ECO:0000259" key="5">
    <source>
        <dbReference type="PROSITE" id="PS50202"/>
    </source>
</evidence>
<feature type="domain" description="Apple" evidence="6">
    <location>
        <begin position="1187"/>
        <end position="1267"/>
    </location>
</feature>
<evidence type="ECO:0000256" key="4">
    <source>
        <dbReference type="SAM" id="Phobius"/>
    </source>
</evidence>
<dbReference type="InterPro" id="IPR055355">
    <property type="entry name" value="ZP-C"/>
</dbReference>
<dbReference type="SUPFAM" id="SSF49354">
    <property type="entry name" value="PapD-like"/>
    <property type="match status" value="1"/>
</dbReference>
<dbReference type="Gene3D" id="2.60.40.10">
    <property type="entry name" value="Immunoglobulins"/>
    <property type="match status" value="1"/>
</dbReference>
<dbReference type="Gene3D" id="2.60.40.4100">
    <property type="entry name" value="Zona pellucida, ZP-C domain"/>
    <property type="match status" value="1"/>
</dbReference>
<dbReference type="EMBL" id="LN609529">
    <property type="protein sequence ID" value="CEF66836.1"/>
    <property type="molecule type" value="Genomic_DNA"/>
</dbReference>
<dbReference type="InterPro" id="IPR042235">
    <property type="entry name" value="ZP-C_dom"/>
</dbReference>
<keyword evidence="4" id="KW-1133">Transmembrane helix</keyword>
<dbReference type="eggNOG" id="ENOG502QVBC">
    <property type="taxonomic scope" value="Eukaryota"/>
</dbReference>
<reference evidence="8 9" key="1">
    <citation type="submission" date="2014-09" db="EMBL/GenBank/DDBJ databases">
        <authorList>
            <person name="Martin A.A."/>
        </authorList>
    </citation>
    <scope>NUCLEOTIDE SEQUENCE</scope>
    <source>
        <strain evidence="9">ED321</strain>
        <strain evidence="8">ED321 Heterogonic</strain>
    </source>
</reference>
<feature type="domain" description="Apple" evidence="6">
    <location>
        <begin position="997"/>
        <end position="1087"/>
    </location>
</feature>
<sequence length="1810" mass="202435">MARLQQILELTPKNELVFTGPFTEVSTSLLILFNPSENYIAFKVKTTAPNYYCVRPNSGLIPPNTSKEVAVMLQPMDNTSNLEQERAKHKFMIQSAFASENENLQNFWRSTPQENIMDSKLKVKFTPNEKSELVDRNSIVSNSQTSTQNTNRSSENPCDTQTSTNDNLSVECSKLKVIIAKLEHENKGQLEQIAQLKECLLTSKSGVITTCEGLPNGQMNEVSSSKVCHLYVPPKIIVTLIEKANAIFVLLLAVAIGYGMFFVLPENSLSTYISEKGLMPGLVNEKFRSSEYGFNNRENIYKRLKNDYMGYRGHLQTYNYLEYNKNVSNVNIYSIVKCVRGPCTESIVLVVPLSRKYIDSQIMTMELLNYFNSLRNWSKNVIFFFTPDFIGTQAFLSAYYNQDHSNIHYQSLEFSSGDLIGGVVLNLSGKKFDRVNIQYNMINGRYPNLDWFNGIVKILEKFDLRPLIHTPKLERSIKNFDPLSYHGKHCLRSILSQAFLETENLHSLFGLHCISMVTLQSDFGNGNGHVTIQSMAAVVEASIRALNNLDERFHHSYQFYLLTSCRYFLSIAYYEPMIGFFCVPLLLKALANYYSISLNFQFPLSFLLTYLYSLFLYFISTYFYFIESSSTVLLFSTFLPLLFIPFIQPSTTHRFVVNLLIPLSLGAISLLNFSFALIFALIYSPIAFIIIGSGEMSKSGLHLVAYILLVFLISTNIASKIIGVPTCNKNTSPVFTLQHNSTNGILARSLPLPALIDCSEHCSSSSDCIGVEYWQGICRIISEDKKSIYTPTDDTSIFLTKSCVKSDRICSSPFHFDVHEQKILVGFAREVVPAESIEICMAACLNAFDTYGFECESAMYYPVDSECILNTEDRLDRPDLFVIEKEDVVYYLDSNCAGSQCYAPYITQYIAVEGKQIENELDRKFEDTDFQTCEELCTGRVTVTQNDFTCKSFMYNPETKVCYLSDERSKPLGRAKLTDANGFTYYEKKCFASPRTCRQTPSFNRVPQMILVGFAAFVMENVPSVTMCLDQCTNPPPETGEKFVCKSVMYYYNEQECILNAETRHTKPDLFITEGDEFLVDYFDISCHLEPETCPEGTYLRGIKSINSALPEGEGSLHVIESAGKSIEECMTKCNQLYPEKCRSFNFEKTSGLCNLLYLDGKNTLKPFIKNGFDLVDLQCLSTKKDCSSKKNDITYAKYLYSQQPGIPTKTEKVIGISKCLDLCTNSERCEGLNYNRRSGECQLFQVIDGPSNLKKSEHIDFYQNLCSTKENEAGVSSALNVPQSSIISISSAQNTSKIDILTKKNLNKDGNNQVNIYEPEKKYHPKGSKNDTAYETDAVNKPIVEGGSQTSVDAQIESGSLEKNIITAPPSIPKIPEGPLPVPILIPADQVQTICDYEGIKVQIKSPQSFTGVIFVKNHYETCRVEVSNSDAATLELGLPASFGMKPVTLSAPDSTISSSSQNATTGEGHITVGRSRRDTQEKSCGLTEIENGKYKSTVVIQTNNLGIPGLVTSTDQIYEIGCDYSSMLGGKITTAANMTVNGPTPTDIKPRGKIELGNPVLMQMNAGTGDHQPILQAKLGDILELRWEIMAMDEELDFFVKECHAEPGTSTGGNEKLQLIEGGCPTLAVAQKLIPQPIKLQSSAVKIAHLQAFRFDSSSSVRITCNIEICKGDCKPATCDMHGESKQSWGRKKRSIEDDTITEFETNRYKVPRFSQATTSLLILDPLQNSIEPSSSMSKVSSLDLLAEDPAKTLLKIKETAHLNGNLCMGKITLFSVFGVLLSLIVIQAVVVTNYIFKRVMSNRKITN</sequence>
<dbReference type="PROSITE" id="PS51034">
    <property type="entry name" value="ZP_2"/>
    <property type="match status" value="1"/>
</dbReference>
<dbReference type="Proteomes" id="UP000035682">
    <property type="component" value="Unplaced"/>
</dbReference>
<feature type="transmembrane region" description="Helical" evidence="4">
    <location>
        <begin position="244"/>
        <end position="264"/>
    </location>
</feature>
<keyword evidence="1" id="KW-1015">Disulfide bond</keyword>
<evidence type="ECO:0000313" key="9">
    <source>
        <dbReference type="Proteomes" id="UP000035682"/>
    </source>
</evidence>
<dbReference type="RefSeq" id="XP_024506036.1">
    <property type="nucleotide sequence ID" value="XM_024652461.1"/>
</dbReference>
<dbReference type="InterPro" id="IPR008962">
    <property type="entry name" value="PapD-like_sf"/>
</dbReference>
<feature type="domain" description="Apple" evidence="6">
    <location>
        <begin position="727"/>
        <end position="803"/>
    </location>
</feature>
<evidence type="ECO:0000313" key="11">
    <source>
        <dbReference type="WormBase" id="SRAE_2000150200"/>
    </source>
</evidence>
<keyword evidence="2" id="KW-0175">Coiled coil</keyword>
<dbReference type="PROSITE" id="PS50948">
    <property type="entry name" value="PAN"/>
    <property type="match status" value="6"/>
</dbReference>
<dbReference type="FunFam" id="3.50.4.10:FF:000014">
    <property type="entry name" value="NOmpA Homolog (Drosophila nompA: no mechanoreceptor potential A)"/>
    <property type="match status" value="2"/>
</dbReference>
<feature type="domain" description="MSP" evidence="5">
    <location>
        <begin position="7"/>
        <end position="126"/>
    </location>
</feature>
<keyword evidence="8" id="KW-0675">Receptor</keyword>
<organism evidence="8">
    <name type="scientific">Strongyloides ratti</name>
    <name type="common">Parasitic roundworm</name>
    <dbReference type="NCBI Taxonomy" id="34506"/>
    <lineage>
        <taxon>Eukaryota</taxon>
        <taxon>Metazoa</taxon>
        <taxon>Ecdysozoa</taxon>
        <taxon>Nematoda</taxon>
        <taxon>Chromadorea</taxon>
        <taxon>Rhabditida</taxon>
        <taxon>Tylenchina</taxon>
        <taxon>Panagrolaimomorpha</taxon>
        <taxon>Strongyloidoidea</taxon>
        <taxon>Strongyloididae</taxon>
        <taxon>Strongyloides</taxon>
    </lineage>
</organism>
<feature type="region of interest" description="Disordered" evidence="3">
    <location>
        <begin position="132"/>
        <end position="165"/>
    </location>
</feature>
<evidence type="ECO:0000256" key="3">
    <source>
        <dbReference type="SAM" id="MobiDB-lite"/>
    </source>
</evidence>
<reference evidence="10" key="2">
    <citation type="submission" date="2020-12" db="UniProtKB">
        <authorList>
            <consortium name="WormBaseParasite"/>
        </authorList>
    </citation>
    <scope>IDENTIFICATION</scope>
</reference>
<dbReference type="Pfam" id="PF04114">
    <property type="entry name" value="Gaa1"/>
    <property type="match status" value="1"/>
</dbReference>
<dbReference type="SMART" id="SM00241">
    <property type="entry name" value="ZP"/>
    <property type="match status" value="1"/>
</dbReference>
<proteinExistence type="predicted"/>
<dbReference type="InterPro" id="IPR013783">
    <property type="entry name" value="Ig-like_fold"/>
</dbReference>
<evidence type="ECO:0000256" key="1">
    <source>
        <dbReference type="ARBA" id="ARBA00023157"/>
    </source>
</evidence>
<gene>
    <name evidence="8 10 11" type="ORF">SRAE_2000150200</name>
</gene>
<feature type="transmembrane region" description="Helical" evidence="4">
    <location>
        <begin position="607"/>
        <end position="625"/>
    </location>
</feature>
<keyword evidence="9" id="KW-1185">Reference proteome</keyword>
<dbReference type="InterPro" id="IPR001507">
    <property type="entry name" value="ZP_dom"/>
</dbReference>
<dbReference type="Pfam" id="PF00100">
    <property type="entry name" value="Zona_pellucida"/>
    <property type="match status" value="1"/>
</dbReference>
<keyword evidence="4" id="KW-0472">Membrane</keyword>
<dbReference type="STRING" id="34506.A0A090LAM2"/>
<accession>A0A090LAM2</accession>
<feature type="domain" description="Apple" evidence="6">
    <location>
        <begin position="810"/>
        <end position="896"/>
    </location>
</feature>
<dbReference type="PANTHER" id="PTHR47327">
    <property type="entry name" value="FI18240P1-RELATED"/>
    <property type="match status" value="1"/>
</dbReference>
<evidence type="ECO:0000259" key="6">
    <source>
        <dbReference type="PROSITE" id="PS50948"/>
    </source>
</evidence>
<evidence type="ECO:0000259" key="7">
    <source>
        <dbReference type="PROSITE" id="PS51034"/>
    </source>
</evidence>
<feature type="compositionally biased region" description="Low complexity" evidence="3">
    <location>
        <begin position="137"/>
        <end position="156"/>
    </location>
</feature>
<name>A0A090LAM2_STRRB</name>
<dbReference type="PROSITE" id="PS50202">
    <property type="entry name" value="MSP"/>
    <property type="match status" value="1"/>
</dbReference>
<dbReference type="InterPro" id="IPR007246">
    <property type="entry name" value="Gaa1"/>
</dbReference>
<feature type="domain" description="ZP" evidence="7">
    <location>
        <begin position="1395"/>
        <end position="1688"/>
    </location>
</feature>
<dbReference type="WormBase" id="SRAE_2000150200">
    <property type="protein sequence ID" value="SRP04183"/>
    <property type="gene ID" value="WBGene00261707"/>
</dbReference>
<feature type="coiled-coil region" evidence="2">
    <location>
        <begin position="165"/>
        <end position="199"/>
    </location>
</feature>
<dbReference type="GO" id="GO:0042765">
    <property type="term" value="C:GPI-anchor transamidase complex"/>
    <property type="evidence" value="ECO:0007669"/>
    <property type="project" value="InterPro"/>
</dbReference>
<feature type="transmembrane region" description="Helical" evidence="4">
    <location>
        <begin position="703"/>
        <end position="723"/>
    </location>
</feature>
<evidence type="ECO:0000313" key="10">
    <source>
        <dbReference type="WBParaSite" id="SRAE_2000150200.1"/>
    </source>
</evidence>
<dbReference type="InterPro" id="IPR052774">
    <property type="entry name" value="Celegans_DevNeuronal_Protein"/>
</dbReference>
<evidence type="ECO:0000313" key="8">
    <source>
        <dbReference type="EMBL" id="CEF66836.1"/>
    </source>
</evidence>
<dbReference type="CTD" id="36379201"/>
<dbReference type="OrthoDB" id="5867217at2759"/>
<dbReference type="GO" id="GO:0009653">
    <property type="term" value="P:anatomical structure morphogenesis"/>
    <property type="evidence" value="ECO:0007669"/>
    <property type="project" value="TreeGrafter"/>
</dbReference>
<feature type="domain" description="Apple" evidence="6">
    <location>
        <begin position="1094"/>
        <end position="1180"/>
    </location>
</feature>
<feature type="transmembrane region" description="Helical" evidence="4">
    <location>
        <begin position="632"/>
        <end position="648"/>
    </location>
</feature>
<dbReference type="Pfam" id="PF00024">
    <property type="entry name" value="PAN_1"/>
    <property type="match status" value="5"/>
</dbReference>
<dbReference type="PANTHER" id="PTHR47327:SF4">
    <property type="entry name" value="APPLE DOMAIN-CONTAINING PROTEIN-RELATED"/>
    <property type="match status" value="1"/>
</dbReference>
<dbReference type="Pfam" id="PF00635">
    <property type="entry name" value="Motile_Sperm"/>
    <property type="match status" value="1"/>
</dbReference>
<dbReference type="SMART" id="SM00473">
    <property type="entry name" value="PAN_AP"/>
    <property type="match status" value="6"/>
</dbReference>
<dbReference type="Gene3D" id="3.50.4.10">
    <property type="entry name" value="Hepatocyte Growth Factor"/>
    <property type="match status" value="5"/>
</dbReference>
<feature type="domain" description="Apple" evidence="6">
    <location>
        <begin position="901"/>
        <end position="990"/>
    </location>
</feature>
<dbReference type="GeneID" id="36379201"/>
<protein>
    <submittedName>
        <fullName evidence="8 10">No mechanoreceptor potential A</fullName>
    </submittedName>
</protein>
<keyword evidence="4" id="KW-0812">Transmembrane</keyword>
<feature type="transmembrane region" description="Helical" evidence="4">
    <location>
        <begin position="1776"/>
        <end position="1799"/>
    </location>
</feature>
<dbReference type="WBParaSite" id="SRAE_2000150200.1">
    <property type="protein sequence ID" value="SRAE_2000150200.1"/>
    <property type="gene ID" value="WBGene00261707"/>
</dbReference>
<feature type="transmembrane region" description="Helical" evidence="4">
    <location>
        <begin position="567"/>
        <end position="587"/>
    </location>
</feature>
<dbReference type="InterPro" id="IPR003609">
    <property type="entry name" value="Pan_app"/>
</dbReference>
<evidence type="ECO:0000256" key="2">
    <source>
        <dbReference type="SAM" id="Coils"/>
    </source>
</evidence>
<dbReference type="InterPro" id="IPR000535">
    <property type="entry name" value="MSP_dom"/>
</dbReference>
<dbReference type="SUPFAM" id="SSF57414">
    <property type="entry name" value="Hairpin loop containing domain-like"/>
    <property type="match status" value="5"/>
</dbReference>